<name>A0A0D6EIV6_SPOSA</name>
<accession>A0A0D6EIV6</accession>
<feature type="region of interest" description="Disordered" evidence="1">
    <location>
        <begin position="98"/>
        <end position="220"/>
    </location>
</feature>
<feature type="compositionally biased region" description="Low complexity" evidence="1">
    <location>
        <begin position="28"/>
        <end position="53"/>
    </location>
</feature>
<feature type="region of interest" description="Disordered" evidence="1">
    <location>
        <begin position="1"/>
        <end position="68"/>
    </location>
</feature>
<dbReference type="AlphaFoldDB" id="A0A0D6EIV6"/>
<organism evidence="3 4">
    <name type="scientific">Sporidiobolus salmonicolor</name>
    <name type="common">Yeast-like fungus</name>
    <name type="synonym">Sporobolomyces salmonicolor</name>
    <dbReference type="NCBI Taxonomy" id="5005"/>
    <lineage>
        <taxon>Eukaryota</taxon>
        <taxon>Fungi</taxon>
        <taxon>Dikarya</taxon>
        <taxon>Basidiomycota</taxon>
        <taxon>Pucciniomycotina</taxon>
        <taxon>Microbotryomycetes</taxon>
        <taxon>Sporidiobolales</taxon>
        <taxon>Sporidiobolaceae</taxon>
        <taxon>Sporobolomyces</taxon>
    </lineage>
</organism>
<feature type="region of interest" description="Disordered" evidence="1">
    <location>
        <begin position="241"/>
        <end position="295"/>
    </location>
</feature>
<dbReference type="CDD" id="cd14279">
    <property type="entry name" value="CUE"/>
    <property type="match status" value="1"/>
</dbReference>
<dbReference type="GO" id="GO:0005737">
    <property type="term" value="C:cytoplasm"/>
    <property type="evidence" value="ECO:0007669"/>
    <property type="project" value="TreeGrafter"/>
</dbReference>
<dbReference type="Pfam" id="PF02845">
    <property type="entry name" value="CUE"/>
    <property type="match status" value="1"/>
</dbReference>
<evidence type="ECO:0000256" key="1">
    <source>
        <dbReference type="SAM" id="MobiDB-lite"/>
    </source>
</evidence>
<dbReference type="OrthoDB" id="9942608at2759"/>
<feature type="region of interest" description="Disordered" evidence="1">
    <location>
        <begin position="313"/>
        <end position="384"/>
    </location>
</feature>
<feature type="compositionally biased region" description="Low complexity" evidence="1">
    <location>
        <begin position="251"/>
        <end position="265"/>
    </location>
</feature>
<dbReference type="GO" id="GO:0043130">
    <property type="term" value="F:ubiquitin binding"/>
    <property type="evidence" value="ECO:0007669"/>
    <property type="project" value="InterPro"/>
</dbReference>
<dbReference type="PANTHER" id="PTHR16461:SF5">
    <property type="entry name" value="TOLL-INTERACTING PROTEIN"/>
    <property type="match status" value="1"/>
</dbReference>
<dbReference type="Proteomes" id="UP000243876">
    <property type="component" value="Unassembled WGS sequence"/>
</dbReference>
<gene>
    <name evidence="3" type="primary">SPOSA6832_01524</name>
</gene>
<dbReference type="PANTHER" id="PTHR16461">
    <property type="entry name" value="TOLL-INTERACTING PROTEIN"/>
    <property type="match status" value="1"/>
</dbReference>
<evidence type="ECO:0000313" key="4">
    <source>
        <dbReference type="Proteomes" id="UP000243876"/>
    </source>
</evidence>
<feature type="compositionally biased region" description="Basic and acidic residues" evidence="1">
    <location>
        <begin position="134"/>
        <end position="152"/>
    </location>
</feature>
<dbReference type="InterPro" id="IPR003892">
    <property type="entry name" value="CUE"/>
</dbReference>
<evidence type="ECO:0000259" key="2">
    <source>
        <dbReference type="PROSITE" id="PS51140"/>
    </source>
</evidence>
<reference evidence="4" key="1">
    <citation type="submission" date="2015-02" db="EMBL/GenBank/DDBJ databases">
        <authorList>
            <person name="Gon?alves P."/>
        </authorList>
    </citation>
    <scope>NUCLEOTIDE SEQUENCE [LARGE SCALE GENOMIC DNA]</scope>
</reference>
<feature type="domain" description="CUE" evidence="2">
    <location>
        <begin position="65"/>
        <end position="108"/>
    </location>
</feature>
<dbReference type="PROSITE" id="PS51140">
    <property type="entry name" value="CUE"/>
    <property type="match status" value="1"/>
</dbReference>
<sequence length="384" mass="41037">MATPEEHPAPATADQAPSVEEPSADRSPAVTAPAALPDAAADSTPPAEATDPPVALPVAPPAAPAVSPKVAQLRALFPSTSDDILEAVLDAHGGDLGQASQTLLDMNDPEFKSSASTDNDLAQLDLDAELARQLAREDELHAQQQTRQERRQALPASTSTQREQRTPLSYQAYVPKSRRVQQQRGGEGMGSWVPPAAQQQRQGQESGEDDKDELDVLAENFSKLAEQGKKSFGSFMSKVKQQVGKLDEMIQQSASPSTSASSSDQPPAPPPKSHSLDPLCTRARSTRHCEQGPPIHLVVACSPWASRSRRGSEEGFLIGLLPRRSVSLLDDDTKLPSTSSGSSREKVRSPLSAPGDKEDKAGEDDGDDGDSDDLEYVRNPFDED</sequence>
<keyword evidence="4" id="KW-1185">Reference proteome</keyword>
<dbReference type="Gene3D" id="1.10.8.10">
    <property type="entry name" value="DNA helicase RuvA subunit, C-terminal domain"/>
    <property type="match status" value="1"/>
</dbReference>
<dbReference type="InterPro" id="IPR009060">
    <property type="entry name" value="UBA-like_sf"/>
</dbReference>
<feature type="compositionally biased region" description="Pro residues" evidence="1">
    <location>
        <begin position="54"/>
        <end position="63"/>
    </location>
</feature>
<dbReference type="SUPFAM" id="SSF46934">
    <property type="entry name" value="UBA-like"/>
    <property type="match status" value="1"/>
</dbReference>
<dbReference type="EMBL" id="CENE01000004">
    <property type="protein sequence ID" value="CEQ39957.1"/>
    <property type="molecule type" value="Genomic_DNA"/>
</dbReference>
<feature type="compositionally biased region" description="Polar residues" evidence="1">
    <location>
        <begin position="155"/>
        <end position="169"/>
    </location>
</feature>
<feature type="compositionally biased region" description="Acidic residues" evidence="1">
    <location>
        <begin position="361"/>
        <end position="374"/>
    </location>
</feature>
<feature type="compositionally biased region" description="Acidic residues" evidence="1">
    <location>
        <begin position="206"/>
        <end position="216"/>
    </location>
</feature>
<proteinExistence type="predicted"/>
<dbReference type="GO" id="GO:0031624">
    <property type="term" value="F:ubiquitin conjugating enzyme binding"/>
    <property type="evidence" value="ECO:0007669"/>
    <property type="project" value="TreeGrafter"/>
</dbReference>
<evidence type="ECO:0000313" key="3">
    <source>
        <dbReference type="EMBL" id="CEQ39957.1"/>
    </source>
</evidence>
<protein>
    <submittedName>
        <fullName evidence="3">SPOSA6832_01524-mRNA-1:cds</fullName>
    </submittedName>
</protein>
<dbReference type="GO" id="GO:0006511">
    <property type="term" value="P:ubiquitin-dependent protein catabolic process"/>
    <property type="evidence" value="ECO:0007669"/>
    <property type="project" value="TreeGrafter"/>
</dbReference>